<dbReference type="InterPro" id="IPR039258">
    <property type="entry name" value="ZNF511"/>
</dbReference>
<dbReference type="AlphaFoldDB" id="A0A9W6ZXX9"/>
<accession>A0A9W6ZXX9</accession>
<protein>
    <recommendedName>
        <fullName evidence="3">C3H1-type domain-containing protein</fullName>
    </recommendedName>
</protein>
<dbReference type="PANTHER" id="PTHR21354:SF0">
    <property type="entry name" value="ZINC FINGER PROTEIN 511"/>
    <property type="match status" value="1"/>
</dbReference>
<evidence type="ECO:0000313" key="1">
    <source>
        <dbReference type="EMBL" id="GMH59377.1"/>
    </source>
</evidence>
<gene>
    <name evidence="1" type="ORF">TrRE_jg11470</name>
</gene>
<evidence type="ECO:0008006" key="3">
    <source>
        <dbReference type="Google" id="ProtNLM"/>
    </source>
</evidence>
<evidence type="ECO:0000313" key="2">
    <source>
        <dbReference type="Proteomes" id="UP001165082"/>
    </source>
</evidence>
<dbReference type="Proteomes" id="UP001165082">
    <property type="component" value="Unassembled WGS sequence"/>
</dbReference>
<reference evidence="1" key="1">
    <citation type="submission" date="2022-07" db="EMBL/GenBank/DDBJ databases">
        <title>Genome analysis of Parmales, a sister group of diatoms, reveals the evolutionary specialization of diatoms from phago-mixotrophs to photoautotrophs.</title>
        <authorList>
            <person name="Ban H."/>
            <person name="Sato S."/>
            <person name="Yoshikawa S."/>
            <person name="Kazumasa Y."/>
            <person name="Nakamura Y."/>
            <person name="Ichinomiya M."/>
            <person name="Saitoh K."/>
            <person name="Sato N."/>
            <person name="Blanc-Mathieu R."/>
            <person name="Endo H."/>
            <person name="Kuwata A."/>
            <person name="Ogata H."/>
        </authorList>
    </citation>
    <scope>NUCLEOTIDE SEQUENCE</scope>
</reference>
<proteinExistence type="predicted"/>
<keyword evidence="2" id="KW-1185">Reference proteome</keyword>
<sequence length="187" mass="20857">MFRDPSSPFFDDFKLNEGYRVDACYIIPSIDDEDGSNSESHDPFWLPLQYKSHSLASSLAPGSPFLPFCCLLPHCASKFELPKARDSHMVAVHGYPKGYRFHSASAARRIRDRRGGCRMGDKCKYRHGGGGGEDVDKGGEKDKETGEVANMEVDVDDLCEGVGKMMRKVPTNISFGRRKKHGPKLQI</sequence>
<comment type="caution">
    <text evidence="1">The sequence shown here is derived from an EMBL/GenBank/DDBJ whole genome shotgun (WGS) entry which is preliminary data.</text>
</comment>
<dbReference type="PANTHER" id="PTHR21354">
    <property type="entry name" value="ZINC FINGER PROTEIN 511"/>
    <property type="match status" value="1"/>
</dbReference>
<organism evidence="1 2">
    <name type="scientific">Triparma retinervis</name>
    <dbReference type="NCBI Taxonomy" id="2557542"/>
    <lineage>
        <taxon>Eukaryota</taxon>
        <taxon>Sar</taxon>
        <taxon>Stramenopiles</taxon>
        <taxon>Ochrophyta</taxon>
        <taxon>Bolidophyceae</taxon>
        <taxon>Parmales</taxon>
        <taxon>Triparmaceae</taxon>
        <taxon>Triparma</taxon>
    </lineage>
</organism>
<name>A0A9W6ZXX9_9STRA</name>
<dbReference type="EMBL" id="BRXZ01003659">
    <property type="protein sequence ID" value="GMH59377.1"/>
    <property type="molecule type" value="Genomic_DNA"/>
</dbReference>